<feature type="coiled-coil region" evidence="1">
    <location>
        <begin position="163"/>
        <end position="232"/>
    </location>
</feature>
<feature type="compositionally biased region" description="Polar residues" evidence="2">
    <location>
        <begin position="2654"/>
        <end position="2664"/>
    </location>
</feature>
<keyword evidence="1" id="KW-0175">Coiled coil</keyword>
<feature type="region of interest" description="Disordered" evidence="2">
    <location>
        <begin position="1900"/>
        <end position="1925"/>
    </location>
</feature>
<accession>A0AAD9UVH3</accession>
<dbReference type="EMBL" id="JARQWQ010000097">
    <property type="protein sequence ID" value="KAK2551479.1"/>
    <property type="molecule type" value="Genomic_DNA"/>
</dbReference>
<evidence type="ECO:0000313" key="3">
    <source>
        <dbReference type="EMBL" id="KAK2551479.1"/>
    </source>
</evidence>
<feature type="compositionally biased region" description="Basic and acidic residues" evidence="2">
    <location>
        <begin position="2695"/>
        <end position="2726"/>
    </location>
</feature>
<feature type="coiled-coil region" evidence="1">
    <location>
        <begin position="554"/>
        <end position="616"/>
    </location>
</feature>
<feature type="region of interest" description="Disordered" evidence="2">
    <location>
        <begin position="2158"/>
        <end position="2185"/>
    </location>
</feature>
<feature type="compositionally biased region" description="Polar residues" evidence="2">
    <location>
        <begin position="662"/>
        <end position="674"/>
    </location>
</feature>
<name>A0AAD9UVH3_ACRCE</name>
<feature type="region of interest" description="Disordered" evidence="2">
    <location>
        <begin position="2564"/>
        <end position="2743"/>
    </location>
</feature>
<feature type="compositionally biased region" description="Basic and acidic residues" evidence="2">
    <location>
        <begin position="77"/>
        <end position="89"/>
    </location>
</feature>
<feature type="region of interest" description="Disordered" evidence="2">
    <location>
        <begin position="2773"/>
        <end position="2821"/>
    </location>
</feature>
<feature type="coiled-coil region" evidence="1">
    <location>
        <begin position="262"/>
        <end position="317"/>
    </location>
</feature>
<reference evidence="3" key="2">
    <citation type="journal article" date="2023" name="Science">
        <title>Genomic signatures of disease resistance in endangered staghorn corals.</title>
        <authorList>
            <person name="Vollmer S.V."/>
            <person name="Selwyn J.D."/>
            <person name="Despard B.A."/>
            <person name="Roesel C.L."/>
        </authorList>
    </citation>
    <scope>NUCLEOTIDE SEQUENCE</scope>
    <source>
        <strain evidence="3">K2</strain>
    </source>
</reference>
<reference evidence="3" key="1">
    <citation type="journal article" date="2023" name="G3 (Bethesda)">
        <title>Whole genome assembly and annotation of the endangered Caribbean coral Acropora cervicornis.</title>
        <authorList>
            <person name="Selwyn J.D."/>
            <person name="Vollmer S.V."/>
        </authorList>
    </citation>
    <scope>NUCLEOTIDE SEQUENCE</scope>
    <source>
        <strain evidence="3">K2</strain>
    </source>
</reference>
<feature type="compositionally biased region" description="Low complexity" evidence="2">
    <location>
        <begin position="1916"/>
        <end position="1925"/>
    </location>
</feature>
<organism evidence="3 4">
    <name type="scientific">Acropora cervicornis</name>
    <name type="common">Staghorn coral</name>
    <dbReference type="NCBI Taxonomy" id="6130"/>
    <lineage>
        <taxon>Eukaryota</taxon>
        <taxon>Metazoa</taxon>
        <taxon>Cnidaria</taxon>
        <taxon>Anthozoa</taxon>
        <taxon>Hexacorallia</taxon>
        <taxon>Scleractinia</taxon>
        <taxon>Astrocoeniina</taxon>
        <taxon>Acroporidae</taxon>
        <taxon>Acropora</taxon>
    </lineage>
</organism>
<evidence type="ECO:0000313" key="4">
    <source>
        <dbReference type="Proteomes" id="UP001249851"/>
    </source>
</evidence>
<feature type="region of interest" description="Disordered" evidence="2">
    <location>
        <begin position="61"/>
        <end position="89"/>
    </location>
</feature>
<feature type="coiled-coil region" evidence="1">
    <location>
        <begin position="347"/>
        <end position="521"/>
    </location>
</feature>
<feature type="compositionally biased region" description="Basic and acidic residues" evidence="2">
    <location>
        <begin position="2023"/>
        <end position="2053"/>
    </location>
</feature>
<feature type="region of interest" description="Disordered" evidence="2">
    <location>
        <begin position="1969"/>
        <end position="2066"/>
    </location>
</feature>
<dbReference type="SUPFAM" id="SSF57997">
    <property type="entry name" value="Tropomyosin"/>
    <property type="match status" value="2"/>
</dbReference>
<comment type="caution">
    <text evidence="3">The sequence shown here is derived from an EMBL/GenBank/DDBJ whole genome shotgun (WGS) entry which is preliminary data.</text>
</comment>
<evidence type="ECO:0000256" key="1">
    <source>
        <dbReference type="SAM" id="Coils"/>
    </source>
</evidence>
<feature type="compositionally biased region" description="Low complexity" evidence="2">
    <location>
        <begin position="1971"/>
        <end position="1989"/>
    </location>
</feature>
<feature type="region of interest" description="Disordered" evidence="2">
    <location>
        <begin position="2111"/>
        <end position="2144"/>
    </location>
</feature>
<feature type="coiled-coil region" evidence="1">
    <location>
        <begin position="1744"/>
        <end position="1820"/>
    </location>
</feature>
<feature type="compositionally biased region" description="Basic and acidic residues" evidence="2">
    <location>
        <begin position="2773"/>
        <end position="2819"/>
    </location>
</feature>
<feature type="region of interest" description="Disordered" evidence="2">
    <location>
        <begin position="773"/>
        <end position="798"/>
    </location>
</feature>
<proteinExistence type="predicted"/>
<evidence type="ECO:0000256" key="2">
    <source>
        <dbReference type="SAM" id="MobiDB-lite"/>
    </source>
</evidence>
<feature type="compositionally biased region" description="Polar residues" evidence="2">
    <location>
        <begin position="2158"/>
        <end position="2177"/>
    </location>
</feature>
<feature type="compositionally biased region" description="Basic and acidic residues" evidence="2">
    <location>
        <begin position="1620"/>
        <end position="1656"/>
    </location>
</feature>
<dbReference type="PANTHER" id="PTHR45615">
    <property type="entry name" value="MYOSIN HEAVY CHAIN, NON-MUSCLE"/>
    <property type="match status" value="1"/>
</dbReference>
<feature type="compositionally biased region" description="Basic and acidic residues" evidence="2">
    <location>
        <begin position="2665"/>
        <end position="2676"/>
    </location>
</feature>
<feature type="compositionally biased region" description="Basic and acidic residues" evidence="2">
    <location>
        <begin position="1055"/>
        <end position="1071"/>
    </location>
</feature>
<dbReference type="Proteomes" id="UP001249851">
    <property type="component" value="Unassembled WGS sequence"/>
</dbReference>
<keyword evidence="4" id="KW-1185">Reference proteome</keyword>
<protein>
    <submittedName>
        <fullName evidence="3">Uncharacterized protein</fullName>
    </submittedName>
</protein>
<feature type="region of interest" description="Disordered" evidence="2">
    <location>
        <begin position="1620"/>
        <end position="1688"/>
    </location>
</feature>
<gene>
    <name evidence="3" type="ORF">P5673_027666</name>
</gene>
<feature type="compositionally biased region" description="Basic and acidic residues" evidence="2">
    <location>
        <begin position="773"/>
        <end position="792"/>
    </location>
</feature>
<sequence>MNKTNYTQEKQYILKQLAMAKETLAKLRAFTLATNTTDNTLNGVGNGDLFGTESISGWDDCKHDSDERSSGLGMESPHSEFRGETSNDDKSTFARERLANVLGLQVSKLEDDLKASLLAYLEEMEEQKEELISCFDTMHTQLSKHHQICQEHYEEMARKDERIGKLKMEKQTIEIEVENLRRENVKIKASKACTRENGYRISPGYVEPDELSETLMKENSHLREKIRKYETEDHVKLERKIVLQEKLCESYNRDVMTKDNLVKRVKAENSGLREDMKHLQDEIFRVNANRLNAEQDVMRLQQELQFSEEQISTLRGKLSSASGKTNYAEKCTRKENSSANISGESRLYELENELVALRVKYERYRDKLNDKERFLASLSKDNEDLKRELVAVKGEERALRIENERLQRENADKEIDRLSAETTTEVNTNKIHTMKDLLRDLEGRVNELEEQRNDQETRETELSREVMTNLEKYTQVEQTLYLAKKELTQLQGYYECSENKRQDLQQEADRCRETIASLEQRLHNKTVLEEEEKRTSQVIEGNEGIEKVSQGEEFQRNEIQIKELEEALQSAREQNSLQRLRLDAHVTLMSRKDERIKELQNELIELHSQIESLTDEILKNNREMDSVLMSKRLLEQEVDLIKSRKLPAARALHREDAKEGSSLYNTAHSASPDSDFSDTEREKAIDKLRREILSQPQQPVLYEETSLATDETKKLQADLAIATRKLDETERRLTEVIAENENLKDREQEASVLQRRLEGELRKAIVENKELTENERKLSQSREDEQQLRRNDPLPISQQSTLGTEALTAIEEPLIRESILQLDLGTSHVNAAEYLKYEPVKSQTDMIDQPDVLKSQNSPEGINFLQRKIDELQTEIQNYDQRLVTMNSKNEDLQCELTKAQDILKSERDTASQERENLHNEIEEIKRKIRDYETSLAEAKKENGSLSQDLQQAMDISKEDQQERKALEQRKMEYQERAEKLEGQIRDLNANLESKNKENRAMMEELRKKQENEGQENINEYLQRKNEELSYYETSLQNANKEKDELLSELAQAKDSVERKERERKVEEENREALQKIMQEELSAKDGEVAKLQKELVEVCEEKEHLSSLFDSFRETRTQTEDQLQSAQKTILDLEKQESTSRAKEKSLQQLLQQSEEGNTNLQIQLGEAEKACKRKDKETRALQQQINLSQHGSEELQREVEDLRAKVAQEKAKMKQNAKNLQELQKENDHLRTQLEDSERALENFHQKNEKMVLQMEEAIRERDNDIEELKEEILLSEQHVHEIKSLSNDKQTKLSDLQAQLIESKEQSFSLSQEKAKLLRDLKEIENDVTDKEQRITVLEMGKTDDRRIISAQEERIDEFLSKLQELENEASNLRKENERWKNSSEEASNNITELDILLKGTQNEKKDFEQQLLAAHESIADLETAFERGEDKISTTEDNLRVAKDQIAKLETQLEARQVEYQALERDYNETEREIEKSQETLHSYQNKITSLEKKLRDAEANISELEMARDNGLSNEQLLQQRFAKAREDIGKTEAENFELKEKQTKLERKLADVLSKQAVLEERKEELDKVNKELHKDMEYEREKRLALKQKVELKDRENDMIQRKIQNLEKSLTEHQELQSKGMEEKAKLRDELARTKKSVSELETTKENQEESMSEMEETLRETRGKMTTLEQSLEDTKRETMDLHEEVEELNRKLKYVKEENCELEKSLQIQKDISDGLRNNLAERDESVMASNYSRDVVERNLQTLKKDLAKKDTKLKMLQEQVEDLDGDVEKAGRRIKETEASNKKLTSEKDRLTKELADMRVKLAKAERSTVVSESEVPVVRVSEVQDTPVNAEKLIRDWSDKLNTAQTKVDDLESELLKDIKKHEARVHRTRPIPPDLRRKSADFVLADHERPSRFRSRQRPNLSRDSSVDSLRSTQSMLDYLDERTVDENILSTVASSARGNVSAIDIAPVHSDVFANSTPTTSETVTPTASEPSTPLTTGYGSPVDSETEGPNGVHVKKAAAATKVMGRTTEKKGQMNDKELTEMQKSKDVEESKEKTGGQEEENPTDWQTANARELRIEPGDPLLQLAPKISADQVPTTSKSEDLLEIQGKGPEVDLLQIGEPKILDGTTERATDNQHNSQRPMIDEKHPGLDKAEFKTEELHNATTADLQMNVQQSNSSGTTPDEGEWQITYGNTSSLNMLQDGNSFDAMAKEREHEPETECSQVLLLDDPPNESLSIRKQSEFDTKTDEKKEIEPQAIIEPPPDELFRFTALSFDNPSTFITASEEQNPSLVFQDNNLLVGFDPLDIPEPQLNLLDEGDILDPFEQLMRDIQRGDGKYFDTGDVTDDVNDDATGDLIETDANQNLIFDLQQKTERKNQDYSKSDTDDFTIDNSDGVISDDVDIVVTQNSTFDLQQTAEKNDNKALTNNRNFQLVERTKDDIVQQLRQTEPGSSQDGYYGDVIDYCKPVEPDVEAIESSEHAFYGDVKDYTKTSEPAPPQGRVTDESYDEIIKPRSEIEPVSLTDTSDDVIDFANPVLPPRRASDGDLIKPASLTYAYREDVTDFSKPLEQFRPPKKLKERIKPVLFPRKGKTKSKEKDKKKNKTSDSKSQGVVNVTEKVGVPTENLQNRENEKSKPNKPLIMAILPGKLSDQKEEHINAQTNQTNRLQFDNREKSSSTHDSKRKPPRPPIPAVPTEFADADREDTFKSPSQIRREFEENQSFKRKDKPDRPPLPAIPPSFADTAEEDYVYKSPSQIRKELEEANKKGKRTSIAAKTVERQQKTRIAEDRSTLYRIEEKGETSAGDHTHSNDTQEKEKVEDKGRGRLTKLIAAFEKK</sequence>
<feature type="region of interest" description="Disordered" evidence="2">
    <location>
        <begin position="653"/>
        <end position="679"/>
    </location>
</feature>
<feature type="region of interest" description="Disordered" evidence="2">
    <location>
        <begin position="1051"/>
        <end position="1071"/>
    </location>
</feature>
<feature type="compositionally biased region" description="Basic and acidic residues" evidence="2">
    <location>
        <begin position="2589"/>
        <end position="2602"/>
    </location>
</feature>
<dbReference type="PANTHER" id="PTHR45615:SF80">
    <property type="entry name" value="GRIP DOMAIN-CONTAINING PROTEIN"/>
    <property type="match status" value="1"/>
</dbReference>